<dbReference type="Proteomes" id="UP001152799">
    <property type="component" value="Chromosome 3"/>
</dbReference>
<protein>
    <submittedName>
        <fullName evidence="1">Uncharacterized protein</fullName>
    </submittedName>
</protein>
<proteinExistence type="predicted"/>
<sequence length="38" mass="4573">MDFFFFFFSASNVSNFVASHFENLNKFVRTRDSNKNFL</sequence>
<keyword evidence="2" id="KW-1185">Reference proteome</keyword>
<evidence type="ECO:0000313" key="1">
    <source>
        <dbReference type="EMBL" id="CAG9765889.1"/>
    </source>
</evidence>
<reference evidence="1" key="1">
    <citation type="submission" date="2022-01" db="EMBL/GenBank/DDBJ databases">
        <authorList>
            <person name="King R."/>
        </authorList>
    </citation>
    <scope>NUCLEOTIDE SEQUENCE</scope>
</reference>
<accession>A0A9N9MJ90</accession>
<name>A0A9N9MJ90_9CUCU</name>
<evidence type="ECO:0000313" key="2">
    <source>
        <dbReference type="Proteomes" id="UP001152799"/>
    </source>
</evidence>
<organism evidence="1 2">
    <name type="scientific">Ceutorhynchus assimilis</name>
    <name type="common">cabbage seed weevil</name>
    <dbReference type="NCBI Taxonomy" id="467358"/>
    <lineage>
        <taxon>Eukaryota</taxon>
        <taxon>Metazoa</taxon>
        <taxon>Ecdysozoa</taxon>
        <taxon>Arthropoda</taxon>
        <taxon>Hexapoda</taxon>
        <taxon>Insecta</taxon>
        <taxon>Pterygota</taxon>
        <taxon>Neoptera</taxon>
        <taxon>Endopterygota</taxon>
        <taxon>Coleoptera</taxon>
        <taxon>Polyphaga</taxon>
        <taxon>Cucujiformia</taxon>
        <taxon>Curculionidae</taxon>
        <taxon>Ceutorhynchinae</taxon>
        <taxon>Ceutorhynchus</taxon>
    </lineage>
</organism>
<dbReference type="AlphaFoldDB" id="A0A9N9MJ90"/>
<dbReference type="EMBL" id="OU892279">
    <property type="protein sequence ID" value="CAG9765889.1"/>
    <property type="molecule type" value="Genomic_DNA"/>
</dbReference>
<gene>
    <name evidence="1" type="ORF">CEUTPL_LOCUS6489</name>
</gene>